<dbReference type="PANTHER" id="PTHR30346">
    <property type="entry name" value="TRANSCRIPTIONAL DUAL REGULATOR HCAR-RELATED"/>
    <property type="match status" value="1"/>
</dbReference>
<keyword evidence="3 6" id="KW-0238">DNA-binding</keyword>
<dbReference type="OrthoDB" id="9157176at2"/>
<dbReference type="AlphaFoldDB" id="A0A1M5ZTG3"/>
<evidence type="ECO:0000256" key="2">
    <source>
        <dbReference type="ARBA" id="ARBA00023015"/>
    </source>
</evidence>
<dbReference type="Pfam" id="PF00126">
    <property type="entry name" value="HTH_1"/>
    <property type="match status" value="1"/>
</dbReference>
<dbReference type="SUPFAM" id="SSF46785">
    <property type="entry name" value="Winged helix' DNA-binding domain"/>
    <property type="match status" value="1"/>
</dbReference>
<proteinExistence type="inferred from homology"/>
<dbReference type="Proteomes" id="UP000184226">
    <property type="component" value="Unassembled WGS sequence"/>
</dbReference>
<dbReference type="SUPFAM" id="SSF53850">
    <property type="entry name" value="Periplasmic binding protein-like II"/>
    <property type="match status" value="1"/>
</dbReference>
<dbReference type="InterPro" id="IPR036390">
    <property type="entry name" value="WH_DNA-bd_sf"/>
</dbReference>
<feature type="domain" description="HTH lysR-type" evidence="5">
    <location>
        <begin position="1"/>
        <end position="60"/>
    </location>
</feature>
<dbReference type="Gene3D" id="1.10.10.10">
    <property type="entry name" value="Winged helix-like DNA-binding domain superfamily/Winged helix DNA-binding domain"/>
    <property type="match status" value="1"/>
</dbReference>
<keyword evidence="4" id="KW-0804">Transcription</keyword>
<dbReference type="GO" id="GO:0003677">
    <property type="term" value="F:DNA binding"/>
    <property type="evidence" value="ECO:0007669"/>
    <property type="project" value="UniProtKB-KW"/>
</dbReference>
<protein>
    <submittedName>
        <fullName evidence="6">DNA-binding transcriptional regulator, LysR family</fullName>
    </submittedName>
</protein>
<dbReference type="InterPro" id="IPR005119">
    <property type="entry name" value="LysR_subst-bd"/>
</dbReference>
<gene>
    <name evidence="6" type="ORF">SAMN04488135_11858</name>
</gene>
<organism evidence="6 7">
    <name type="scientific">Pollutimonas bauzanensis</name>
    <dbReference type="NCBI Taxonomy" id="658167"/>
    <lineage>
        <taxon>Bacteria</taxon>
        <taxon>Pseudomonadati</taxon>
        <taxon>Pseudomonadota</taxon>
        <taxon>Betaproteobacteria</taxon>
        <taxon>Burkholderiales</taxon>
        <taxon>Alcaligenaceae</taxon>
        <taxon>Pollutimonas</taxon>
    </lineage>
</organism>
<comment type="similarity">
    <text evidence="1">Belongs to the LysR transcriptional regulatory family.</text>
</comment>
<evidence type="ECO:0000259" key="5">
    <source>
        <dbReference type="PROSITE" id="PS50931"/>
    </source>
</evidence>
<accession>A0A1M5ZTG3</accession>
<dbReference type="STRING" id="658167.SAMN04488135_11858"/>
<dbReference type="PANTHER" id="PTHR30346:SF0">
    <property type="entry name" value="HCA OPERON TRANSCRIPTIONAL ACTIVATOR HCAR"/>
    <property type="match status" value="1"/>
</dbReference>
<dbReference type="PROSITE" id="PS50931">
    <property type="entry name" value="HTH_LYSR"/>
    <property type="match status" value="1"/>
</dbReference>
<dbReference type="FunFam" id="1.10.10.10:FF:000001">
    <property type="entry name" value="LysR family transcriptional regulator"/>
    <property type="match status" value="1"/>
</dbReference>
<evidence type="ECO:0000256" key="4">
    <source>
        <dbReference type="ARBA" id="ARBA00023163"/>
    </source>
</evidence>
<dbReference type="PRINTS" id="PR00039">
    <property type="entry name" value="HTHLYSR"/>
</dbReference>
<dbReference type="RefSeq" id="WP_073108685.1">
    <property type="nucleotide sequence ID" value="NZ_FQXE01000018.1"/>
</dbReference>
<evidence type="ECO:0000313" key="6">
    <source>
        <dbReference type="EMBL" id="SHI27426.1"/>
    </source>
</evidence>
<dbReference type="EMBL" id="FQXE01000018">
    <property type="protein sequence ID" value="SHI27426.1"/>
    <property type="molecule type" value="Genomic_DNA"/>
</dbReference>
<dbReference type="Gene3D" id="3.40.190.10">
    <property type="entry name" value="Periplasmic binding protein-like II"/>
    <property type="match status" value="2"/>
</dbReference>
<dbReference type="GO" id="GO:0003700">
    <property type="term" value="F:DNA-binding transcription factor activity"/>
    <property type="evidence" value="ECO:0007669"/>
    <property type="project" value="InterPro"/>
</dbReference>
<name>A0A1M5ZTG3_9BURK</name>
<dbReference type="InterPro" id="IPR036388">
    <property type="entry name" value="WH-like_DNA-bd_sf"/>
</dbReference>
<dbReference type="Pfam" id="PF03466">
    <property type="entry name" value="LysR_substrate"/>
    <property type="match status" value="1"/>
</dbReference>
<evidence type="ECO:0000256" key="3">
    <source>
        <dbReference type="ARBA" id="ARBA00023125"/>
    </source>
</evidence>
<keyword evidence="2" id="KW-0805">Transcription regulation</keyword>
<dbReference type="CDD" id="cd08414">
    <property type="entry name" value="PBP2_LTTR_aromatics_like"/>
    <property type="match status" value="1"/>
</dbReference>
<dbReference type="InterPro" id="IPR000847">
    <property type="entry name" value="LysR_HTH_N"/>
</dbReference>
<sequence>MILHSRSIEAFIVVAEELHFGNAAKRLHMSQPPLSQQIRRFEEEIGAQLFVRSTRSVKLTPAGAMLLKKAKQLATDGQLAVLAVRRTASGESGSLTIGFTSTAAYQFLPKLLAGYHTRRPDIALTLKEDLSANLIILLAEEKIDLALLRRPAAANHASLIFSRVSQENMCVAMQNCHPLARQESIAPRQLHGLPFVGYSAETALYFREKTQSLFAHFQIQPDIVHESVMPTLLALIEAGAGIALVPESAAHLRPAGVCYRPLKDAGATAAIDLYCAQRRDDSNPATQTAREILQAITPPFFSPPST</sequence>
<keyword evidence="7" id="KW-1185">Reference proteome</keyword>
<evidence type="ECO:0000313" key="7">
    <source>
        <dbReference type="Proteomes" id="UP000184226"/>
    </source>
</evidence>
<dbReference type="GO" id="GO:0032993">
    <property type="term" value="C:protein-DNA complex"/>
    <property type="evidence" value="ECO:0007669"/>
    <property type="project" value="TreeGrafter"/>
</dbReference>
<evidence type="ECO:0000256" key="1">
    <source>
        <dbReference type="ARBA" id="ARBA00009437"/>
    </source>
</evidence>
<reference evidence="6 7" key="1">
    <citation type="submission" date="2016-11" db="EMBL/GenBank/DDBJ databases">
        <authorList>
            <person name="Jaros S."/>
            <person name="Januszkiewicz K."/>
            <person name="Wedrychowicz H."/>
        </authorList>
    </citation>
    <scope>NUCLEOTIDE SEQUENCE [LARGE SCALE GENOMIC DNA]</scope>
    <source>
        <strain evidence="6 7">CGMCC 1.10190</strain>
    </source>
</reference>